<protein>
    <submittedName>
        <fullName evidence="1">Uncharacterized protein</fullName>
    </submittedName>
</protein>
<organism evidence="1">
    <name type="scientific">Salmonella enterica subsp. salamae</name>
    <dbReference type="NCBI Taxonomy" id="59202"/>
    <lineage>
        <taxon>Bacteria</taxon>
        <taxon>Pseudomonadati</taxon>
        <taxon>Pseudomonadota</taxon>
        <taxon>Gammaproteobacteria</taxon>
        <taxon>Enterobacterales</taxon>
        <taxon>Enterobacteriaceae</taxon>
        <taxon>Salmonella</taxon>
    </lineage>
</organism>
<dbReference type="Proteomes" id="UP000839747">
    <property type="component" value="Unassembled WGS sequence"/>
</dbReference>
<reference evidence="1" key="1">
    <citation type="submission" date="2018-06" db="EMBL/GenBank/DDBJ databases">
        <authorList>
            <person name="Ashton P.M."/>
            <person name="Dallman T."/>
            <person name="Nair S."/>
            <person name="De Pinna E."/>
            <person name="Peters T."/>
            <person name="Grant K."/>
        </authorList>
    </citation>
    <scope>NUCLEOTIDE SEQUENCE [LARGE SCALE GENOMIC DNA]</scope>
    <source>
        <strain evidence="1">318584</strain>
    </source>
</reference>
<comment type="caution">
    <text evidence="1">The sequence shown here is derived from an EMBL/GenBank/DDBJ whole genome shotgun (WGS) entry which is preliminary data.</text>
</comment>
<name>A0A5Y3X5N0_SALER</name>
<proteinExistence type="predicted"/>
<dbReference type="AlphaFoldDB" id="A0A5Y3X5N0"/>
<sequence length="67" mass="8038">MNEKDYHLLKLLKFNKLIAVGAGFNVSDLYSLFRDQRFWLIHVKHTLCCAREEKRYNPAIFLWLPVI</sequence>
<evidence type="ECO:0000313" key="1">
    <source>
        <dbReference type="EMBL" id="ECJ4505806.1"/>
    </source>
</evidence>
<accession>A0A5Y3X5N0</accession>
<gene>
    <name evidence="1" type="ORF">DNU24_08700</name>
</gene>
<dbReference type="EMBL" id="AAIYKG010000007">
    <property type="protein sequence ID" value="ECJ4505806.1"/>
    <property type="molecule type" value="Genomic_DNA"/>
</dbReference>